<protein>
    <recommendedName>
        <fullName evidence="4">H15 domain-containing protein</fullName>
    </recommendedName>
</protein>
<name>A0A9P0BL80_CHRIL</name>
<dbReference type="OrthoDB" id="6926547at2759"/>
<feature type="region of interest" description="Disordered" evidence="1">
    <location>
        <begin position="95"/>
        <end position="120"/>
    </location>
</feature>
<keyword evidence="3" id="KW-1185">Reference proteome</keyword>
<accession>A0A9P0BL80</accession>
<organism evidence="2 3">
    <name type="scientific">Chrysodeixis includens</name>
    <name type="common">Soybean looper</name>
    <name type="synonym">Pseudoplusia includens</name>
    <dbReference type="NCBI Taxonomy" id="689277"/>
    <lineage>
        <taxon>Eukaryota</taxon>
        <taxon>Metazoa</taxon>
        <taxon>Ecdysozoa</taxon>
        <taxon>Arthropoda</taxon>
        <taxon>Hexapoda</taxon>
        <taxon>Insecta</taxon>
        <taxon>Pterygota</taxon>
        <taxon>Neoptera</taxon>
        <taxon>Endopterygota</taxon>
        <taxon>Lepidoptera</taxon>
        <taxon>Glossata</taxon>
        <taxon>Ditrysia</taxon>
        <taxon>Noctuoidea</taxon>
        <taxon>Noctuidae</taxon>
        <taxon>Plusiinae</taxon>
        <taxon>Chrysodeixis</taxon>
    </lineage>
</organism>
<feature type="compositionally biased region" description="Basic residues" evidence="1">
    <location>
        <begin position="96"/>
        <end position="120"/>
    </location>
</feature>
<evidence type="ECO:0008006" key="4">
    <source>
        <dbReference type="Google" id="ProtNLM"/>
    </source>
</evidence>
<evidence type="ECO:0000313" key="2">
    <source>
        <dbReference type="EMBL" id="CAH0578402.1"/>
    </source>
</evidence>
<dbReference type="Proteomes" id="UP001154114">
    <property type="component" value="Chromosome 1"/>
</dbReference>
<proteinExistence type="predicted"/>
<sequence>MKAKDSYTMSHNNIRREQDQNTAKLVMNAFYKVADKNGATASEITRYLQDKFGDVWRATTLTWKAEETLKRSAILGFLDRKGNRYVANLARDMGCGRKRRRKRRKSCKRRRRRKRACPRKKRRRRPSCCCDM</sequence>
<reference evidence="2" key="1">
    <citation type="submission" date="2021-12" db="EMBL/GenBank/DDBJ databases">
        <authorList>
            <person name="King R."/>
        </authorList>
    </citation>
    <scope>NUCLEOTIDE SEQUENCE</scope>
</reference>
<dbReference type="EMBL" id="LR824004">
    <property type="protein sequence ID" value="CAH0578402.1"/>
    <property type="molecule type" value="Genomic_DNA"/>
</dbReference>
<evidence type="ECO:0000313" key="3">
    <source>
        <dbReference type="Proteomes" id="UP001154114"/>
    </source>
</evidence>
<gene>
    <name evidence="2" type="ORF">CINC_LOCUS720</name>
</gene>
<dbReference type="AlphaFoldDB" id="A0A9P0BL80"/>
<evidence type="ECO:0000256" key="1">
    <source>
        <dbReference type="SAM" id="MobiDB-lite"/>
    </source>
</evidence>